<dbReference type="InterPro" id="IPR011990">
    <property type="entry name" value="TPR-like_helical_dom_sf"/>
</dbReference>
<evidence type="ECO:0000313" key="10">
    <source>
        <dbReference type="Proteomes" id="UP000003586"/>
    </source>
</evidence>
<dbReference type="SUPFAM" id="SSF48452">
    <property type="entry name" value="TPR-like"/>
    <property type="match status" value="1"/>
</dbReference>
<gene>
    <name evidence="9" type="ORF">NIASO_18940</name>
</gene>
<keyword evidence="4" id="KW-0472">Membrane</keyword>
<feature type="domain" description="RagB/SusD" evidence="7">
    <location>
        <begin position="297"/>
        <end position="632"/>
    </location>
</feature>
<evidence type="ECO:0000256" key="3">
    <source>
        <dbReference type="ARBA" id="ARBA00022729"/>
    </source>
</evidence>
<evidence type="ECO:0000313" key="9">
    <source>
        <dbReference type="EMBL" id="AHF16688.1"/>
    </source>
</evidence>
<evidence type="ECO:0000256" key="5">
    <source>
        <dbReference type="ARBA" id="ARBA00023237"/>
    </source>
</evidence>
<dbReference type="PROSITE" id="PS51257">
    <property type="entry name" value="PROKAR_LIPOPROTEIN"/>
    <property type="match status" value="1"/>
</dbReference>
<dbReference type="Proteomes" id="UP000003586">
    <property type="component" value="Chromosome"/>
</dbReference>
<organism evidence="9 10">
    <name type="scientific">Niabella soli DSM 19437</name>
    <dbReference type="NCBI Taxonomy" id="929713"/>
    <lineage>
        <taxon>Bacteria</taxon>
        <taxon>Pseudomonadati</taxon>
        <taxon>Bacteroidota</taxon>
        <taxon>Chitinophagia</taxon>
        <taxon>Chitinophagales</taxon>
        <taxon>Chitinophagaceae</taxon>
        <taxon>Niabella</taxon>
    </lineage>
</organism>
<feature type="chain" id="PRO_5004788516" evidence="6">
    <location>
        <begin position="20"/>
        <end position="634"/>
    </location>
</feature>
<dbReference type="InterPro" id="IPR012944">
    <property type="entry name" value="SusD_RagB_dom"/>
</dbReference>
<protein>
    <submittedName>
        <fullName evidence="9">Membrane protein</fullName>
    </submittedName>
</protein>
<evidence type="ECO:0000256" key="6">
    <source>
        <dbReference type="SAM" id="SignalP"/>
    </source>
</evidence>
<dbReference type="HOGENOM" id="CLU_015553_0_0_10"/>
<dbReference type="Gene3D" id="1.25.40.390">
    <property type="match status" value="1"/>
</dbReference>
<keyword evidence="5" id="KW-0998">Cell outer membrane</keyword>
<dbReference type="EMBL" id="CP007035">
    <property type="protein sequence ID" value="AHF16688.1"/>
    <property type="molecule type" value="Genomic_DNA"/>
</dbReference>
<dbReference type="GO" id="GO:0009279">
    <property type="term" value="C:cell outer membrane"/>
    <property type="evidence" value="ECO:0007669"/>
    <property type="project" value="UniProtKB-SubCell"/>
</dbReference>
<dbReference type="KEGG" id="nso:NIASO_18940"/>
<keyword evidence="10" id="KW-1185">Reference proteome</keyword>
<dbReference type="AlphaFoldDB" id="W0F4G7"/>
<dbReference type="RefSeq" id="WP_025299104.1">
    <property type="nucleotide sequence ID" value="NZ_CP007035.1"/>
</dbReference>
<dbReference type="eggNOG" id="COG1435">
    <property type="taxonomic scope" value="Bacteria"/>
</dbReference>
<evidence type="ECO:0000256" key="4">
    <source>
        <dbReference type="ARBA" id="ARBA00023136"/>
    </source>
</evidence>
<comment type="subcellular location">
    <subcellularLocation>
        <location evidence="1">Cell outer membrane</location>
    </subcellularLocation>
</comment>
<reference evidence="9 10" key="1">
    <citation type="submission" date="2013-12" db="EMBL/GenBank/DDBJ databases">
        <authorList>
            <consortium name="DOE Joint Genome Institute"/>
            <person name="Eisen J."/>
            <person name="Huntemann M."/>
            <person name="Han J."/>
            <person name="Chen A."/>
            <person name="Kyrpides N."/>
            <person name="Mavromatis K."/>
            <person name="Markowitz V."/>
            <person name="Palaniappan K."/>
            <person name="Ivanova N."/>
            <person name="Schaumberg A."/>
            <person name="Pati A."/>
            <person name="Liolios K."/>
            <person name="Nordberg H.P."/>
            <person name="Cantor M.N."/>
            <person name="Hua S.X."/>
            <person name="Woyke T."/>
        </authorList>
    </citation>
    <scope>NUCLEOTIDE SEQUENCE [LARGE SCALE GENOMIC DNA]</scope>
    <source>
        <strain evidence="10">DSM 19437</strain>
    </source>
</reference>
<dbReference type="InterPro" id="IPR033985">
    <property type="entry name" value="SusD-like_N"/>
</dbReference>
<dbReference type="OrthoDB" id="5694214at2"/>
<keyword evidence="3 6" id="KW-0732">Signal</keyword>
<feature type="signal peptide" evidence="6">
    <location>
        <begin position="1"/>
        <end position="19"/>
    </location>
</feature>
<proteinExistence type="inferred from homology"/>
<comment type="similarity">
    <text evidence="2">Belongs to the SusD family.</text>
</comment>
<name>W0F4G7_9BACT</name>
<dbReference type="Pfam" id="PF07980">
    <property type="entry name" value="SusD_RagB"/>
    <property type="match status" value="1"/>
</dbReference>
<dbReference type="Pfam" id="PF14322">
    <property type="entry name" value="SusD-like_3"/>
    <property type="match status" value="1"/>
</dbReference>
<accession>W0F4G7</accession>
<evidence type="ECO:0000259" key="8">
    <source>
        <dbReference type="Pfam" id="PF14322"/>
    </source>
</evidence>
<evidence type="ECO:0000256" key="2">
    <source>
        <dbReference type="ARBA" id="ARBA00006275"/>
    </source>
</evidence>
<feature type="domain" description="SusD-like N-terminal" evidence="8">
    <location>
        <begin position="24"/>
        <end position="222"/>
    </location>
</feature>
<dbReference type="STRING" id="929713.NIASO_18940"/>
<evidence type="ECO:0000256" key="1">
    <source>
        <dbReference type="ARBA" id="ARBA00004442"/>
    </source>
</evidence>
<sequence>MRRILLGALMIMIIFAACKSDKSFLDVPPIGILPVDQSFNDQPTIVSILADLYDRENDQVNTNSDRSDLNDWANFVDFGEAFPSDDNLSSVQNTNWGYGQWSAWDYGYIRDLNLFIERLDSSNASGILAAKPRFNAEARFLRASYYFELVKRMGGVPLILKSMSYNVGDDVTKLQVPRSKESDIYDFVISEMEAIKNNLPDDATIKDRATKAAALATEARAALFAGSIAKYGVSTPGVSLPGGEVGIPQSMANGYYQKALAAAQEIISANKYSLYMKRPDDLSVNFSQLFTDKNGNPETIFIKDYKLKTTKTQSYTLRNQPHYQSEEAGESGRLNPSLNLVESFEKLDNTFAPIPITDGSGNPIVYSTPIQAFAGRDARLAGTVMLPGSNFKYPTDIWAGLILPNGSIFSGNSAGQLLTPPGASAPVQVVGNDGPLSLKFVTQTGFYVRKYMDPAPGSGGRGTGSEVPYIRYRFGEVLLNAAEAAFELGQPDVAAGYINQIRRRAGFTVDLTPAQISFDRIVHERRAELSFEGHILWDMKRWRLATTMWDGVPMSQADLLSNIGTSTKRNTQPYGLWPYKIYNPGNANNGKWIFKIVLPQAVTAARQFRLGNYYSKIDNNIISNNPKIVPNPNN</sequence>
<evidence type="ECO:0000259" key="7">
    <source>
        <dbReference type="Pfam" id="PF07980"/>
    </source>
</evidence>